<reference evidence="2" key="2">
    <citation type="journal article" date="2022" name="Microbiol. Resour. Announc.">
        <title>Whole-Genome Sequence of Entomortierella parvispora E1425, a Mucoromycotan Fungus Associated with Burkholderiaceae-Related Endosymbiotic Bacteria.</title>
        <authorList>
            <person name="Herlambang A."/>
            <person name="Guo Y."/>
            <person name="Takashima Y."/>
            <person name="Narisawa K."/>
            <person name="Ohta H."/>
            <person name="Nishizawa T."/>
        </authorList>
    </citation>
    <scope>NUCLEOTIDE SEQUENCE</scope>
    <source>
        <strain evidence="2">E1425</strain>
    </source>
</reference>
<dbReference type="Proteomes" id="UP000827284">
    <property type="component" value="Unassembled WGS sequence"/>
</dbReference>
<feature type="compositionally biased region" description="Low complexity" evidence="1">
    <location>
        <begin position="78"/>
        <end position="88"/>
    </location>
</feature>
<dbReference type="AlphaFoldDB" id="A0A9P3LRQ4"/>
<evidence type="ECO:0000313" key="3">
    <source>
        <dbReference type="Proteomes" id="UP000827284"/>
    </source>
</evidence>
<feature type="region of interest" description="Disordered" evidence="1">
    <location>
        <begin position="47"/>
        <end position="126"/>
    </location>
</feature>
<evidence type="ECO:0000256" key="1">
    <source>
        <dbReference type="SAM" id="MobiDB-lite"/>
    </source>
</evidence>
<proteinExistence type="predicted"/>
<evidence type="ECO:0000313" key="2">
    <source>
        <dbReference type="EMBL" id="GJJ68094.1"/>
    </source>
</evidence>
<dbReference type="OrthoDB" id="2328643at2759"/>
<comment type="caution">
    <text evidence="2">The sequence shown here is derived from an EMBL/GenBank/DDBJ whole genome shotgun (WGS) entry which is preliminary data.</text>
</comment>
<organism evidence="2 3">
    <name type="scientific">Entomortierella parvispora</name>
    <dbReference type="NCBI Taxonomy" id="205924"/>
    <lineage>
        <taxon>Eukaryota</taxon>
        <taxon>Fungi</taxon>
        <taxon>Fungi incertae sedis</taxon>
        <taxon>Mucoromycota</taxon>
        <taxon>Mortierellomycotina</taxon>
        <taxon>Mortierellomycetes</taxon>
        <taxon>Mortierellales</taxon>
        <taxon>Mortierellaceae</taxon>
        <taxon>Entomortierella</taxon>
    </lineage>
</organism>
<feature type="compositionally biased region" description="Polar residues" evidence="1">
    <location>
        <begin position="47"/>
        <end position="66"/>
    </location>
</feature>
<gene>
    <name evidence="2" type="ORF">EMPS_00440</name>
</gene>
<dbReference type="EMBL" id="BQFW01000001">
    <property type="protein sequence ID" value="GJJ68094.1"/>
    <property type="molecule type" value="Genomic_DNA"/>
</dbReference>
<name>A0A9P3LRQ4_9FUNG</name>
<keyword evidence="3" id="KW-1185">Reference proteome</keyword>
<reference evidence="2" key="1">
    <citation type="submission" date="2021-11" db="EMBL/GenBank/DDBJ databases">
        <authorList>
            <person name="Herlambang A."/>
            <person name="Guo Y."/>
            <person name="Takashima Y."/>
            <person name="Nishizawa T."/>
        </authorList>
    </citation>
    <scope>NUCLEOTIDE SEQUENCE</scope>
    <source>
        <strain evidence="2">E1425</strain>
    </source>
</reference>
<sequence length="162" mass="17121">MNDIHPSCVHSTAHHNSVSISNSESAATGGCSCEDCAPFKAPSRQQFSEQFSSLQDKQQQHHTQAASVGPLDRNQSATSTSSTTPPTTYLARRPSASFNSATSPRMHPAGFGGGGSATQTATPHRRASLEFHNRERSFQQHSTACDCRGSGVGCGCAFTCDC</sequence>
<protein>
    <submittedName>
        <fullName evidence="2">Uncharacterized protein</fullName>
    </submittedName>
</protein>
<accession>A0A9P3LRQ4</accession>